<dbReference type="AlphaFoldDB" id="A0A379JJR9"/>
<sequence>MANLSVPVLWGGDLPETLDFYRTLGYEVTSEQTRPYTYGTVERDGWHVHFGPTPHGGVDAQTAHVGCLVFVEDVEKLHAEFTAALRARYGRVPARGNPRITRFRPGQTRFTVVDPVGNAIIYIRPDEPDPEYGGARNLEGLARVLDNARILRDSKMDDKAAARAIVTGLKRFGATAPAVDKGRALAQLLEIAVATGDTARAADVRSELAELELSEADRAVVAAELRVVGALEEWLDTTD</sequence>
<evidence type="ECO:0000313" key="1">
    <source>
        <dbReference type="EMBL" id="SUD48748.1"/>
    </source>
</evidence>
<dbReference type="InterPro" id="IPR029068">
    <property type="entry name" value="Glyas_Bleomycin-R_OHBP_Dase"/>
</dbReference>
<reference evidence="1 2" key="1">
    <citation type="submission" date="2018-06" db="EMBL/GenBank/DDBJ databases">
        <authorList>
            <consortium name="Pathogen Informatics"/>
            <person name="Doyle S."/>
        </authorList>
    </citation>
    <scope>NUCLEOTIDE SEQUENCE [LARGE SCALE GENOMIC DNA]</scope>
    <source>
        <strain evidence="1 2">NCTC1934</strain>
    </source>
</reference>
<accession>A0A379JJR9</accession>
<gene>
    <name evidence="1" type="ORF">NCTC1934_06085</name>
</gene>
<organism evidence="1 2">
    <name type="scientific">Nocardia otitidiscaviarum</name>
    <dbReference type="NCBI Taxonomy" id="1823"/>
    <lineage>
        <taxon>Bacteria</taxon>
        <taxon>Bacillati</taxon>
        <taxon>Actinomycetota</taxon>
        <taxon>Actinomycetes</taxon>
        <taxon>Mycobacteriales</taxon>
        <taxon>Nocardiaceae</taxon>
        <taxon>Nocardia</taxon>
    </lineage>
</organism>
<dbReference type="OrthoDB" id="6624781at2"/>
<dbReference type="Proteomes" id="UP000255467">
    <property type="component" value="Unassembled WGS sequence"/>
</dbReference>
<evidence type="ECO:0000313" key="2">
    <source>
        <dbReference type="Proteomes" id="UP000255467"/>
    </source>
</evidence>
<dbReference type="EMBL" id="UGRY01000005">
    <property type="protein sequence ID" value="SUD48748.1"/>
    <property type="molecule type" value="Genomic_DNA"/>
</dbReference>
<dbReference type="SUPFAM" id="SSF54593">
    <property type="entry name" value="Glyoxalase/Bleomycin resistance protein/Dihydroxybiphenyl dioxygenase"/>
    <property type="match status" value="1"/>
</dbReference>
<dbReference type="RefSeq" id="WP_039814448.1">
    <property type="nucleotide sequence ID" value="NZ_UGRY01000005.1"/>
</dbReference>
<dbReference type="STRING" id="1406858.GCA_000710895_04758"/>
<name>A0A379JJR9_9NOCA</name>
<proteinExistence type="predicted"/>
<keyword evidence="2" id="KW-1185">Reference proteome</keyword>
<dbReference type="Gene3D" id="3.10.180.10">
    <property type="entry name" value="2,3-Dihydroxybiphenyl 1,2-Dioxygenase, domain 1"/>
    <property type="match status" value="1"/>
</dbReference>
<protein>
    <submittedName>
        <fullName evidence="1">Glyoxalase-like domain</fullName>
    </submittedName>
</protein>